<evidence type="ECO:0000313" key="2">
    <source>
        <dbReference type="EMBL" id="THD67548.1"/>
    </source>
</evidence>
<organism evidence="2 3">
    <name type="scientific">Robertkochia marina</name>
    <dbReference type="NCBI Taxonomy" id="1227945"/>
    <lineage>
        <taxon>Bacteria</taxon>
        <taxon>Pseudomonadati</taxon>
        <taxon>Bacteroidota</taxon>
        <taxon>Flavobacteriia</taxon>
        <taxon>Flavobacteriales</taxon>
        <taxon>Flavobacteriaceae</taxon>
        <taxon>Robertkochia</taxon>
    </lineage>
</organism>
<keyword evidence="1" id="KW-0732">Signal</keyword>
<dbReference type="Proteomes" id="UP000305939">
    <property type="component" value="Unassembled WGS sequence"/>
</dbReference>
<protein>
    <submittedName>
        <fullName evidence="2">Type 1 periplasmic binding fold superfamily protein</fullName>
    </submittedName>
</protein>
<reference evidence="2 3" key="1">
    <citation type="submission" date="2019-04" db="EMBL/GenBank/DDBJ databases">
        <title>Draft genome sequence of Robertkochia marina CC-AMO-30D.</title>
        <authorList>
            <person name="Hameed A."/>
            <person name="Lin S.-Y."/>
            <person name="Shahina M."/>
            <person name="Lai W.-A."/>
            <person name="Young C.-C."/>
        </authorList>
    </citation>
    <scope>NUCLEOTIDE SEQUENCE [LARGE SCALE GENOMIC DNA]</scope>
    <source>
        <strain evidence="2 3">CC-AMO-30D</strain>
    </source>
</reference>
<comment type="caution">
    <text evidence="2">The sequence shown here is derived from an EMBL/GenBank/DDBJ whole genome shotgun (WGS) entry which is preliminary data.</text>
</comment>
<dbReference type="PROSITE" id="PS51257">
    <property type="entry name" value="PROKAR_LIPOPROTEIN"/>
    <property type="match status" value="1"/>
</dbReference>
<dbReference type="RefSeq" id="WP_136335753.1">
    <property type="nucleotide sequence ID" value="NZ_QXMP01000005.1"/>
</dbReference>
<sequence length="181" mass="19429">MKKFFKPAILALSIITLTACSSDDDTPDQINEEEVINQVVLTITETGTTNTETYEWNEGTGASANIVIDAGKSYEATVGFFDNSDPANKEDITEEVIAEADEHQVFYEVASNTLTITSAANDIEDNAGNPIGINTVWSGTGTTQTSVVIYLVHEPTSKTGETRDDLGGETDVQVSFPVVVN</sequence>
<feature type="chain" id="PRO_5021027656" evidence="1">
    <location>
        <begin position="22"/>
        <end position="181"/>
    </location>
</feature>
<feature type="signal peptide" evidence="1">
    <location>
        <begin position="1"/>
        <end position="21"/>
    </location>
</feature>
<proteinExistence type="predicted"/>
<evidence type="ECO:0000313" key="3">
    <source>
        <dbReference type="Proteomes" id="UP000305939"/>
    </source>
</evidence>
<gene>
    <name evidence="2" type="ORF">E7Z59_07755</name>
</gene>
<dbReference type="OrthoDB" id="713689at2"/>
<dbReference type="AlphaFoldDB" id="A0A4S3M058"/>
<dbReference type="EMBL" id="SSMC01000002">
    <property type="protein sequence ID" value="THD67548.1"/>
    <property type="molecule type" value="Genomic_DNA"/>
</dbReference>
<evidence type="ECO:0000256" key="1">
    <source>
        <dbReference type="SAM" id="SignalP"/>
    </source>
</evidence>
<accession>A0A4S3M058</accession>
<keyword evidence="3" id="KW-1185">Reference proteome</keyword>
<name>A0A4S3M058_9FLAO</name>